<feature type="transmembrane region" description="Helical" evidence="6">
    <location>
        <begin position="392"/>
        <end position="412"/>
    </location>
</feature>
<feature type="transmembrane region" description="Helical" evidence="6">
    <location>
        <begin position="101"/>
        <end position="120"/>
    </location>
</feature>
<evidence type="ECO:0000256" key="4">
    <source>
        <dbReference type="ARBA" id="ARBA00023136"/>
    </source>
</evidence>
<dbReference type="Gene3D" id="1.20.1720.10">
    <property type="entry name" value="Multidrug resistance protein D"/>
    <property type="match status" value="1"/>
</dbReference>
<dbReference type="AlphaFoldDB" id="A0A167ZLT1"/>
<proteinExistence type="predicted"/>
<dbReference type="InterPro" id="IPR011701">
    <property type="entry name" value="MFS"/>
</dbReference>
<dbReference type="PRINTS" id="PR01036">
    <property type="entry name" value="TCRTETB"/>
</dbReference>
<feature type="transmembrane region" description="Helical" evidence="6">
    <location>
        <begin position="33"/>
        <end position="61"/>
    </location>
</feature>
<feature type="compositionally biased region" description="Polar residues" evidence="5">
    <location>
        <begin position="12"/>
        <end position="22"/>
    </location>
</feature>
<evidence type="ECO:0000256" key="6">
    <source>
        <dbReference type="SAM" id="Phobius"/>
    </source>
</evidence>
<dbReference type="PANTHER" id="PTHR23501">
    <property type="entry name" value="MAJOR FACILITATOR SUPERFAMILY"/>
    <property type="match status" value="1"/>
</dbReference>
<dbReference type="GO" id="GO:0005886">
    <property type="term" value="C:plasma membrane"/>
    <property type="evidence" value="ECO:0007669"/>
    <property type="project" value="TreeGrafter"/>
</dbReference>
<feature type="transmembrane region" description="Helical" evidence="6">
    <location>
        <begin position="159"/>
        <end position="181"/>
    </location>
</feature>
<sequence>MEKGVGDGLASESATVAPSTDDAQPEPIPLLRFGLLCLGVCLGLFLAMIDTSIVATSLYIIGIEFNDLDNVNWIALAYTLAYMGCAVVFSRISDIVGRRNAFVAAYVLFFAFSLACGWARNMSQMIAFRAVQGVGGSGLYSLTMIMLPEMSPEHLTQHIGAMVGLVVAVSGVLGPVLGGVLTRYASWRWVFWIKYVWPPPGSQGSPPMLTPARHSGPIGAVSLAIFFLSWPQEKYRPVLIKHSWKELDFPGSLLTIAAAVLVVFAFQNTGASSSSNEGNNWSSPVFIAALVVGLVCWVALFSWEYLVERYFEARIAPVFPIRLFRRGIYAPGAINTLLNGFPYILLIYAVPLRIQVVGGKSPLLAGAMMLPMLVAVAVASALSGAANAKRQIIVETMVVGSCLMLLGCGLLTTLSVEELDTAKLLVFTAFCGFGFGLTVSASTMIAAHEDERDYEPLEAPAQGILAQFRIFGGSLGIAASTAMLRTELIGIPTTKSKSDGIQTEMMTRMAYARAFQKDMVAATAITGLAVVTIFLALWQSRKRGYKLSR</sequence>
<protein>
    <submittedName>
        <fullName evidence="8">Major facilitator superfamily domain, general substrate transporter</fullName>
    </submittedName>
</protein>
<reference evidence="8 9" key="1">
    <citation type="journal article" date="2016" name="Genome Biol. Evol.">
        <title>Divergent and convergent evolution of fungal pathogenicity.</title>
        <authorList>
            <person name="Shang Y."/>
            <person name="Xiao G."/>
            <person name="Zheng P."/>
            <person name="Cen K."/>
            <person name="Zhan S."/>
            <person name="Wang C."/>
        </authorList>
    </citation>
    <scope>NUCLEOTIDE SEQUENCE [LARGE SCALE GENOMIC DNA]</scope>
    <source>
        <strain evidence="8 9">RCEF 2490</strain>
    </source>
</reference>
<feature type="transmembrane region" description="Helical" evidence="6">
    <location>
        <begin position="126"/>
        <end position="147"/>
    </location>
</feature>
<comment type="caution">
    <text evidence="8">The sequence shown here is derived from an EMBL/GenBank/DDBJ whole genome shotgun (WGS) entry which is preliminary data.</text>
</comment>
<evidence type="ECO:0000256" key="5">
    <source>
        <dbReference type="SAM" id="MobiDB-lite"/>
    </source>
</evidence>
<feature type="transmembrane region" description="Helical" evidence="6">
    <location>
        <begin position="424"/>
        <end position="447"/>
    </location>
</feature>
<dbReference type="EMBL" id="AZGY01000014">
    <property type="protein sequence ID" value="KZZ92829.1"/>
    <property type="molecule type" value="Genomic_DNA"/>
</dbReference>
<dbReference type="PANTHER" id="PTHR23501:SF43">
    <property type="entry name" value="MULTIDRUG TRANSPORTER, PUTATIVE (AFU_ORTHOLOGUE AFUA_6G03040)-RELATED"/>
    <property type="match status" value="1"/>
</dbReference>
<feature type="transmembrane region" description="Helical" evidence="6">
    <location>
        <begin position="328"/>
        <end position="351"/>
    </location>
</feature>
<keyword evidence="4 6" id="KW-0472">Membrane</keyword>
<evidence type="ECO:0000256" key="1">
    <source>
        <dbReference type="ARBA" id="ARBA00004141"/>
    </source>
</evidence>
<keyword evidence="2 6" id="KW-0812">Transmembrane</keyword>
<keyword evidence="3 6" id="KW-1133">Transmembrane helix</keyword>
<feature type="transmembrane region" description="Helical" evidence="6">
    <location>
        <begin position="519"/>
        <end position="538"/>
    </location>
</feature>
<evidence type="ECO:0000256" key="3">
    <source>
        <dbReference type="ARBA" id="ARBA00022989"/>
    </source>
</evidence>
<dbReference type="GO" id="GO:0022857">
    <property type="term" value="F:transmembrane transporter activity"/>
    <property type="evidence" value="ECO:0007669"/>
    <property type="project" value="InterPro"/>
</dbReference>
<dbReference type="InterPro" id="IPR036259">
    <property type="entry name" value="MFS_trans_sf"/>
</dbReference>
<feature type="transmembrane region" description="Helical" evidence="6">
    <location>
        <begin position="363"/>
        <end position="385"/>
    </location>
</feature>
<dbReference type="Proteomes" id="UP000078544">
    <property type="component" value="Unassembled WGS sequence"/>
</dbReference>
<comment type="subcellular location">
    <subcellularLocation>
        <location evidence="1">Membrane</location>
        <topology evidence="1">Multi-pass membrane protein</topology>
    </subcellularLocation>
</comment>
<name>A0A167ZLT1_9HYPO</name>
<gene>
    <name evidence="8" type="ORF">AAL_05861</name>
</gene>
<dbReference type="InterPro" id="IPR020846">
    <property type="entry name" value="MFS_dom"/>
</dbReference>
<evidence type="ECO:0000259" key="7">
    <source>
        <dbReference type="PROSITE" id="PS50850"/>
    </source>
</evidence>
<evidence type="ECO:0000313" key="8">
    <source>
        <dbReference type="EMBL" id="KZZ92829.1"/>
    </source>
</evidence>
<feature type="transmembrane region" description="Helical" evidence="6">
    <location>
        <begin position="286"/>
        <end position="307"/>
    </location>
</feature>
<feature type="transmembrane region" description="Helical" evidence="6">
    <location>
        <begin position="249"/>
        <end position="266"/>
    </location>
</feature>
<keyword evidence="9" id="KW-1185">Reference proteome</keyword>
<feature type="domain" description="Major facilitator superfamily (MFS) profile" evidence="7">
    <location>
        <begin position="36"/>
        <end position="541"/>
    </location>
</feature>
<dbReference type="PROSITE" id="PS50850">
    <property type="entry name" value="MFS"/>
    <property type="match status" value="1"/>
</dbReference>
<accession>A0A167ZLT1</accession>
<dbReference type="OrthoDB" id="440553at2759"/>
<dbReference type="Pfam" id="PF07690">
    <property type="entry name" value="MFS_1"/>
    <property type="match status" value="1"/>
</dbReference>
<dbReference type="Gene3D" id="1.20.1250.20">
    <property type="entry name" value="MFS general substrate transporter like domains"/>
    <property type="match status" value="1"/>
</dbReference>
<feature type="transmembrane region" description="Helical" evidence="6">
    <location>
        <begin position="73"/>
        <end position="89"/>
    </location>
</feature>
<feature type="transmembrane region" description="Helical" evidence="6">
    <location>
        <begin position="468"/>
        <end position="486"/>
    </location>
</feature>
<dbReference type="SUPFAM" id="SSF103473">
    <property type="entry name" value="MFS general substrate transporter"/>
    <property type="match status" value="2"/>
</dbReference>
<evidence type="ECO:0000313" key="9">
    <source>
        <dbReference type="Proteomes" id="UP000078544"/>
    </source>
</evidence>
<evidence type="ECO:0000256" key="2">
    <source>
        <dbReference type="ARBA" id="ARBA00022692"/>
    </source>
</evidence>
<feature type="region of interest" description="Disordered" evidence="5">
    <location>
        <begin position="1"/>
        <end position="23"/>
    </location>
</feature>
<organism evidence="8 9">
    <name type="scientific">Moelleriella libera RCEF 2490</name>
    <dbReference type="NCBI Taxonomy" id="1081109"/>
    <lineage>
        <taxon>Eukaryota</taxon>
        <taxon>Fungi</taxon>
        <taxon>Dikarya</taxon>
        <taxon>Ascomycota</taxon>
        <taxon>Pezizomycotina</taxon>
        <taxon>Sordariomycetes</taxon>
        <taxon>Hypocreomycetidae</taxon>
        <taxon>Hypocreales</taxon>
        <taxon>Clavicipitaceae</taxon>
        <taxon>Moelleriella</taxon>
    </lineage>
</organism>